<dbReference type="RefSeq" id="WP_172875889.1">
    <property type="nucleotide sequence ID" value="NZ_LT607754.1"/>
</dbReference>
<dbReference type="SUPFAM" id="SSF46785">
    <property type="entry name" value="Winged helix' DNA-binding domain"/>
    <property type="match status" value="1"/>
</dbReference>
<dbReference type="GO" id="GO:0003700">
    <property type="term" value="F:DNA-binding transcription factor activity"/>
    <property type="evidence" value="ECO:0007669"/>
    <property type="project" value="InterPro"/>
</dbReference>
<gene>
    <name evidence="5" type="ORF">GA0070613_5014</name>
</gene>
<evidence type="ECO:0000256" key="2">
    <source>
        <dbReference type="ARBA" id="ARBA00023125"/>
    </source>
</evidence>
<dbReference type="InterPro" id="IPR008920">
    <property type="entry name" value="TF_FadR/GntR_C"/>
</dbReference>
<keyword evidence="2 5" id="KW-0238">DNA-binding</keyword>
<evidence type="ECO:0000256" key="3">
    <source>
        <dbReference type="ARBA" id="ARBA00023163"/>
    </source>
</evidence>
<reference evidence="6" key="1">
    <citation type="submission" date="2016-06" db="EMBL/GenBank/DDBJ databases">
        <authorList>
            <person name="Varghese N."/>
            <person name="Submissions Spin"/>
        </authorList>
    </citation>
    <scope>NUCLEOTIDE SEQUENCE [LARGE SCALE GENOMIC DNA]</scope>
    <source>
        <strain evidence="6">DSM 43819</strain>
    </source>
</reference>
<dbReference type="Gene3D" id="1.20.120.530">
    <property type="entry name" value="GntR ligand-binding domain-like"/>
    <property type="match status" value="1"/>
</dbReference>
<name>A0A1C5JP93_9ACTN</name>
<evidence type="ECO:0000313" key="5">
    <source>
        <dbReference type="EMBL" id="SCG72049.1"/>
    </source>
</evidence>
<dbReference type="Gene3D" id="1.10.10.10">
    <property type="entry name" value="Winged helix-like DNA-binding domain superfamily/Winged helix DNA-binding domain"/>
    <property type="match status" value="1"/>
</dbReference>
<evidence type="ECO:0000259" key="4">
    <source>
        <dbReference type="PROSITE" id="PS50949"/>
    </source>
</evidence>
<dbReference type="PANTHER" id="PTHR43537:SF24">
    <property type="entry name" value="GLUCONATE OPERON TRANSCRIPTIONAL REPRESSOR"/>
    <property type="match status" value="1"/>
</dbReference>
<dbReference type="Pfam" id="PF00392">
    <property type="entry name" value="GntR"/>
    <property type="match status" value="1"/>
</dbReference>
<proteinExistence type="predicted"/>
<protein>
    <submittedName>
        <fullName evidence="5">DNA-binding transcriptional regulator, GntR family</fullName>
    </submittedName>
</protein>
<dbReference type="Pfam" id="PF07729">
    <property type="entry name" value="FCD"/>
    <property type="match status" value="1"/>
</dbReference>
<keyword evidence="6" id="KW-1185">Reference proteome</keyword>
<dbReference type="InterPro" id="IPR036390">
    <property type="entry name" value="WH_DNA-bd_sf"/>
</dbReference>
<organism evidence="5 6">
    <name type="scientific">Micromonospora inositola</name>
    <dbReference type="NCBI Taxonomy" id="47865"/>
    <lineage>
        <taxon>Bacteria</taxon>
        <taxon>Bacillati</taxon>
        <taxon>Actinomycetota</taxon>
        <taxon>Actinomycetes</taxon>
        <taxon>Micromonosporales</taxon>
        <taxon>Micromonosporaceae</taxon>
        <taxon>Micromonospora</taxon>
    </lineage>
</organism>
<evidence type="ECO:0000313" key="6">
    <source>
        <dbReference type="Proteomes" id="UP000198221"/>
    </source>
</evidence>
<dbReference type="AlphaFoldDB" id="A0A1C5JP93"/>
<dbReference type="InterPro" id="IPR011711">
    <property type="entry name" value="GntR_C"/>
</dbReference>
<dbReference type="EMBL" id="LT607754">
    <property type="protein sequence ID" value="SCG72049.1"/>
    <property type="molecule type" value="Genomic_DNA"/>
</dbReference>
<sequence length="238" mass="26461">MSTGGLRPENLKDEISRHIRQMVFTGQISPGSRVDQDQLSADLGVSKIPIRESLIGLESEGLVVNEARRGWFVSEITPDDIRDHYRMMGFLEGLVARRAAEQLDEESVTRLQALVGNMDPSSGKSQAVLEKLNWDFHWVINSATSSRRLRSMLRLLSQAVPADFFEMVDGWDADSHDDHVRIASAIRDRDPVAAEDAMREHLVRGGERAVELLQARGFWASDPTSDPTSGPVTPATAR</sequence>
<keyword evidence="1" id="KW-0805">Transcription regulation</keyword>
<dbReference type="SUPFAM" id="SSF48008">
    <property type="entry name" value="GntR ligand-binding domain-like"/>
    <property type="match status" value="1"/>
</dbReference>
<dbReference type="InterPro" id="IPR000524">
    <property type="entry name" value="Tscrpt_reg_HTH_GntR"/>
</dbReference>
<dbReference type="PROSITE" id="PS50949">
    <property type="entry name" value="HTH_GNTR"/>
    <property type="match status" value="1"/>
</dbReference>
<dbReference type="CDD" id="cd07377">
    <property type="entry name" value="WHTH_GntR"/>
    <property type="match status" value="1"/>
</dbReference>
<dbReference type="GO" id="GO:0003677">
    <property type="term" value="F:DNA binding"/>
    <property type="evidence" value="ECO:0007669"/>
    <property type="project" value="UniProtKB-KW"/>
</dbReference>
<dbReference type="PANTHER" id="PTHR43537">
    <property type="entry name" value="TRANSCRIPTIONAL REGULATOR, GNTR FAMILY"/>
    <property type="match status" value="1"/>
</dbReference>
<dbReference type="Proteomes" id="UP000198221">
    <property type="component" value="Chromosome I"/>
</dbReference>
<dbReference type="InterPro" id="IPR036388">
    <property type="entry name" value="WH-like_DNA-bd_sf"/>
</dbReference>
<dbReference type="SMART" id="SM00345">
    <property type="entry name" value="HTH_GNTR"/>
    <property type="match status" value="1"/>
</dbReference>
<keyword evidence="3" id="KW-0804">Transcription</keyword>
<accession>A0A1C5JP93</accession>
<evidence type="ECO:0000256" key="1">
    <source>
        <dbReference type="ARBA" id="ARBA00023015"/>
    </source>
</evidence>
<feature type="domain" description="HTH gntR-type" evidence="4">
    <location>
        <begin position="9"/>
        <end position="76"/>
    </location>
</feature>
<dbReference type="SMART" id="SM00895">
    <property type="entry name" value="FCD"/>
    <property type="match status" value="1"/>
</dbReference>